<evidence type="ECO:0000256" key="1">
    <source>
        <dbReference type="ARBA" id="ARBA00008675"/>
    </source>
</evidence>
<gene>
    <name evidence="11 13" type="primary">clpB</name>
    <name evidence="13" type="ORF">FCN18_00805</name>
</gene>
<keyword evidence="5 11" id="KW-0346">Stress response</keyword>
<keyword evidence="11" id="KW-0963">Cytoplasm</keyword>
<sequence>MDSFNPTTKTQQAISSAAQAATMAGNPEISPAHLLGALLSQGDGLSGPLLTAVGADADVVHKELEPIIAGLPSATGATVSTPQFDGHAVKSLTHAQKLATELGDEYVSTEHVLVGLAAEGGPVAGLLKRHGATPDALREAFTKVRGSARVTNPDPEGTYQALEKYGLDLTAAARAGELDPVIGRDTEIRRVVQVLSRRTKNNPVLIGEPGVGKTAIVEGLAQRIVAGDVPESLRGKRVVSLDLGSMVAGSKYRGEFEERLKAVLKEIKESNGQVVTFIDELHTIVGAGGTGEGGAMDAGNMIKPMLARGELRMVGATTLDEYRKHIEKDAALERRFQQVLVGEPSVEDAVGILRGLKERYEVHHGVRITDAALVAAATLSDRYITARFLPDKAIDLVDEAASRLRMEIDSRPVEIDEVERAVRRMEIEEMALEKEDDAASRERLTALRAELAEKREELSALTARWQNEKGSIEKVRELKEQLEQLRGEADRAERDADLGRAAELRYGRIPALEKELDEATEVTEAKADVMLKEEVGADDVADVVSAWTGIPAGRLLEGETGKLLRMEQELTSRVVGQSEAVKVVSDAVRRARAGVADPDRPTGSFLFLGPTGVGKTELAKALAEFLFDDERAMLRIDMSEYSEKHSVARLVGAPPGYVGYDQGGQLTESVRRRPYSVVLLDEVEKAHPDVFDVLLQVLDDGRLTDGQGRTVDFRNTILVLTSNLGSHEIASDAAALDERQRTDAVLSVVQRHFKPEFLNRLDDIVVFHALDTEQLASIVDIQVGRLAQRLSQRRLTLEVSPAAREWLALNGYDPIYGARPLRRLVQSAIGDELARKLLAGDIRDGDTVNVDVPELDSGNGSLVVTRAGQPVQ</sequence>
<evidence type="ECO:0000256" key="8">
    <source>
        <dbReference type="ARBA" id="ARBA00026057"/>
    </source>
</evidence>
<evidence type="ECO:0000256" key="5">
    <source>
        <dbReference type="ARBA" id="ARBA00023016"/>
    </source>
</evidence>
<reference evidence="13 14" key="1">
    <citation type="journal article" date="2015" name="Antonie Van Leeuwenhoek">
        <title>Prauserella endophytica sp. nov., an endophytic actinobacterium isolated from Tamarix taklamakanensis.</title>
        <authorList>
            <person name="Liu J.M."/>
            <person name="Habden X."/>
            <person name="Guo L."/>
            <person name="Tuo L."/>
            <person name="Jiang Z.K."/>
            <person name="Liu S.W."/>
            <person name="Liu X.F."/>
            <person name="Chen L."/>
            <person name="Li R.F."/>
            <person name="Zhang Y.Q."/>
            <person name="Sun C.H."/>
        </authorList>
    </citation>
    <scope>NUCLEOTIDE SEQUENCE [LARGE SCALE GENOMIC DNA]</scope>
    <source>
        <strain evidence="13 14">CGMCC 4.7182</strain>
    </source>
</reference>
<keyword evidence="14" id="KW-1185">Reference proteome</keyword>
<dbReference type="InterPro" id="IPR036628">
    <property type="entry name" value="Clp_N_dom_sf"/>
</dbReference>
<dbReference type="Pfam" id="PF10431">
    <property type="entry name" value="ClpB_D2-small"/>
    <property type="match status" value="1"/>
</dbReference>
<keyword evidence="2 9" id="KW-0677">Repeat</keyword>
<dbReference type="PRINTS" id="PR00300">
    <property type="entry name" value="CLPPROTEASEA"/>
</dbReference>
<comment type="caution">
    <text evidence="13">The sequence shown here is derived from an EMBL/GenBank/DDBJ whole genome shotgun (WGS) entry which is preliminary data.</text>
</comment>
<dbReference type="InterPro" id="IPR050130">
    <property type="entry name" value="ClpA_ClpB"/>
</dbReference>
<dbReference type="PROSITE" id="PS00870">
    <property type="entry name" value="CLPAB_1"/>
    <property type="match status" value="1"/>
</dbReference>
<dbReference type="InterPro" id="IPR018368">
    <property type="entry name" value="ClpA/B_CS1"/>
</dbReference>
<evidence type="ECO:0000256" key="11">
    <source>
        <dbReference type="RuleBase" id="RU362034"/>
    </source>
</evidence>
<evidence type="ECO:0000313" key="13">
    <source>
        <dbReference type="EMBL" id="TKG73171.1"/>
    </source>
</evidence>
<dbReference type="SMART" id="SM00382">
    <property type="entry name" value="AAA"/>
    <property type="match status" value="2"/>
</dbReference>
<dbReference type="Pfam" id="PF02861">
    <property type="entry name" value="Clp_N"/>
    <property type="match status" value="1"/>
</dbReference>
<dbReference type="Pfam" id="PF07724">
    <property type="entry name" value="AAA_2"/>
    <property type="match status" value="1"/>
</dbReference>
<evidence type="ECO:0000256" key="6">
    <source>
        <dbReference type="ARBA" id="ARBA00023054"/>
    </source>
</evidence>
<dbReference type="InterPro" id="IPR003959">
    <property type="entry name" value="ATPase_AAA_core"/>
</dbReference>
<dbReference type="SUPFAM" id="SSF81923">
    <property type="entry name" value="Double Clp-N motif"/>
    <property type="match status" value="1"/>
</dbReference>
<dbReference type="InterPro" id="IPR017730">
    <property type="entry name" value="Chaperonin_ClpB"/>
</dbReference>
<evidence type="ECO:0000256" key="10">
    <source>
        <dbReference type="RuleBase" id="RU004432"/>
    </source>
</evidence>
<comment type="subunit">
    <text evidence="11">Homohexamer; The oligomerization is ATP-dependent.</text>
</comment>
<keyword evidence="6 11" id="KW-0175">Coiled coil</keyword>
<evidence type="ECO:0000313" key="14">
    <source>
        <dbReference type="Proteomes" id="UP000309992"/>
    </source>
</evidence>
<organism evidence="13 14">
    <name type="scientific">Prauserella endophytica</name>
    <dbReference type="NCBI Taxonomy" id="1592324"/>
    <lineage>
        <taxon>Bacteria</taxon>
        <taxon>Bacillati</taxon>
        <taxon>Actinomycetota</taxon>
        <taxon>Actinomycetes</taxon>
        <taxon>Pseudonocardiales</taxon>
        <taxon>Pseudonocardiaceae</taxon>
        <taxon>Prauserella</taxon>
        <taxon>Prauserella coralliicola group</taxon>
    </lineage>
</organism>
<dbReference type="InterPro" id="IPR027417">
    <property type="entry name" value="P-loop_NTPase"/>
</dbReference>
<dbReference type="Pfam" id="PF17871">
    <property type="entry name" value="AAA_lid_9"/>
    <property type="match status" value="1"/>
</dbReference>
<evidence type="ECO:0000256" key="9">
    <source>
        <dbReference type="PROSITE-ProRule" id="PRU01251"/>
    </source>
</evidence>
<dbReference type="Proteomes" id="UP000309992">
    <property type="component" value="Unassembled WGS sequence"/>
</dbReference>
<feature type="domain" description="Clp R" evidence="12">
    <location>
        <begin position="1"/>
        <end position="147"/>
    </location>
</feature>
<dbReference type="Gene3D" id="1.10.8.60">
    <property type="match status" value="1"/>
</dbReference>
<dbReference type="SMART" id="SM01086">
    <property type="entry name" value="ClpB_D2-small"/>
    <property type="match status" value="1"/>
</dbReference>
<dbReference type="EMBL" id="SWMS01000001">
    <property type="protein sequence ID" value="TKG73171.1"/>
    <property type="molecule type" value="Genomic_DNA"/>
</dbReference>
<comment type="similarity">
    <text evidence="1 10">Belongs to the ClpA/ClpB family.</text>
</comment>
<dbReference type="InterPro" id="IPR019489">
    <property type="entry name" value="Clp_ATPase_C"/>
</dbReference>
<dbReference type="CDD" id="cd19499">
    <property type="entry name" value="RecA-like_ClpB_Hsp104-like"/>
    <property type="match status" value="1"/>
</dbReference>
<evidence type="ECO:0000256" key="4">
    <source>
        <dbReference type="ARBA" id="ARBA00022840"/>
    </source>
</evidence>
<evidence type="ECO:0000256" key="7">
    <source>
        <dbReference type="ARBA" id="ARBA00023186"/>
    </source>
</evidence>
<dbReference type="PROSITE" id="PS00871">
    <property type="entry name" value="CLPAB_2"/>
    <property type="match status" value="1"/>
</dbReference>
<keyword evidence="4 10" id="KW-0067">ATP-binding</keyword>
<feature type="coiled-coil region" evidence="11">
    <location>
        <begin position="415"/>
        <end position="502"/>
    </location>
</feature>
<comment type="subunit">
    <text evidence="8">Homohexamer. The oligomerization is ATP-dependent.</text>
</comment>
<dbReference type="Gene3D" id="3.40.50.300">
    <property type="entry name" value="P-loop containing nucleotide triphosphate hydrolases"/>
    <property type="match status" value="3"/>
</dbReference>
<comment type="subcellular location">
    <subcellularLocation>
        <location evidence="11">Cytoplasm</location>
    </subcellularLocation>
</comment>
<dbReference type="CDD" id="cd00009">
    <property type="entry name" value="AAA"/>
    <property type="match status" value="1"/>
</dbReference>
<keyword evidence="7 10" id="KW-0143">Chaperone</keyword>
<name>A0ABY2SCE0_9PSEU</name>
<evidence type="ECO:0000259" key="12">
    <source>
        <dbReference type="PROSITE" id="PS51903"/>
    </source>
</evidence>
<dbReference type="InterPro" id="IPR003593">
    <property type="entry name" value="AAA+_ATPase"/>
</dbReference>
<dbReference type="InterPro" id="IPR041546">
    <property type="entry name" value="ClpA/ClpB_AAA_lid"/>
</dbReference>
<dbReference type="PANTHER" id="PTHR11638:SF18">
    <property type="entry name" value="HEAT SHOCK PROTEIN 104"/>
    <property type="match status" value="1"/>
</dbReference>
<dbReference type="InterPro" id="IPR004176">
    <property type="entry name" value="Clp_R_N"/>
</dbReference>
<comment type="function">
    <text evidence="11">Part of a stress-induced multi-chaperone system, it is involved in the recovery of the cell from heat-induced damage, in cooperation with DnaK, DnaJ and GrpE.</text>
</comment>
<evidence type="ECO:0000256" key="3">
    <source>
        <dbReference type="ARBA" id="ARBA00022741"/>
    </source>
</evidence>
<dbReference type="Gene3D" id="1.10.1780.10">
    <property type="entry name" value="Clp, N-terminal domain"/>
    <property type="match status" value="1"/>
</dbReference>
<accession>A0ABY2SCE0</accession>
<dbReference type="InterPro" id="IPR028299">
    <property type="entry name" value="ClpA/B_CS2"/>
</dbReference>
<protein>
    <recommendedName>
        <fullName evidence="11">Chaperone protein ClpB</fullName>
    </recommendedName>
</protein>
<dbReference type="InterPro" id="IPR001270">
    <property type="entry name" value="ClpA/B"/>
</dbReference>
<keyword evidence="3 10" id="KW-0547">Nucleotide-binding</keyword>
<dbReference type="PANTHER" id="PTHR11638">
    <property type="entry name" value="ATP-DEPENDENT CLP PROTEASE"/>
    <property type="match status" value="1"/>
</dbReference>
<proteinExistence type="inferred from homology"/>
<dbReference type="RefSeq" id="WP_112265553.1">
    <property type="nucleotide sequence ID" value="NZ_SWMS01000001.1"/>
</dbReference>
<evidence type="ECO:0000256" key="2">
    <source>
        <dbReference type="ARBA" id="ARBA00022737"/>
    </source>
</evidence>
<dbReference type="NCBIfam" id="TIGR03346">
    <property type="entry name" value="chaperone_ClpB"/>
    <property type="match status" value="1"/>
</dbReference>
<dbReference type="Pfam" id="PF00004">
    <property type="entry name" value="AAA"/>
    <property type="match status" value="1"/>
</dbReference>
<dbReference type="PROSITE" id="PS51903">
    <property type="entry name" value="CLP_R"/>
    <property type="match status" value="1"/>
</dbReference>
<dbReference type="SUPFAM" id="SSF52540">
    <property type="entry name" value="P-loop containing nucleoside triphosphate hydrolases"/>
    <property type="match status" value="2"/>
</dbReference>